<dbReference type="GO" id="GO:0008270">
    <property type="term" value="F:zinc ion binding"/>
    <property type="evidence" value="ECO:0007669"/>
    <property type="project" value="UniProtKB-KW"/>
</dbReference>
<dbReference type="SUPFAM" id="SSF57756">
    <property type="entry name" value="Retrovirus zinc finger-like domains"/>
    <property type="match status" value="1"/>
</dbReference>
<dbReference type="EMBL" id="ASHM01016830">
    <property type="protein sequence ID" value="PNX98609.1"/>
    <property type="molecule type" value="Genomic_DNA"/>
</dbReference>
<dbReference type="GO" id="GO:0003676">
    <property type="term" value="F:nucleic acid binding"/>
    <property type="evidence" value="ECO:0007669"/>
    <property type="project" value="InterPro"/>
</dbReference>
<proteinExistence type="predicted"/>
<dbReference type="AlphaFoldDB" id="A0A2K3N6I9"/>
<dbReference type="PANTHER" id="PTHR47592:SF27">
    <property type="entry name" value="OS08G0421700 PROTEIN"/>
    <property type="match status" value="1"/>
</dbReference>
<dbReference type="InterPro" id="IPR001878">
    <property type="entry name" value="Znf_CCHC"/>
</dbReference>
<dbReference type="Pfam" id="PF22936">
    <property type="entry name" value="Pol_BBD"/>
    <property type="match status" value="1"/>
</dbReference>
<name>A0A2K3N6I9_TRIPR</name>
<evidence type="ECO:0000313" key="4">
    <source>
        <dbReference type="Proteomes" id="UP000236291"/>
    </source>
</evidence>
<dbReference type="InterPro" id="IPR054722">
    <property type="entry name" value="PolX-like_BBD"/>
</dbReference>
<dbReference type="Gene3D" id="4.10.60.10">
    <property type="entry name" value="Zinc finger, CCHC-type"/>
    <property type="match status" value="1"/>
</dbReference>
<feature type="domain" description="CCHC-type" evidence="2">
    <location>
        <begin position="73"/>
        <end position="87"/>
    </location>
</feature>
<organism evidence="3 4">
    <name type="scientific">Trifolium pratense</name>
    <name type="common">Red clover</name>
    <dbReference type="NCBI Taxonomy" id="57577"/>
    <lineage>
        <taxon>Eukaryota</taxon>
        <taxon>Viridiplantae</taxon>
        <taxon>Streptophyta</taxon>
        <taxon>Embryophyta</taxon>
        <taxon>Tracheophyta</taxon>
        <taxon>Spermatophyta</taxon>
        <taxon>Magnoliopsida</taxon>
        <taxon>eudicotyledons</taxon>
        <taxon>Gunneridae</taxon>
        <taxon>Pentapetalae</taxon>
        <taxon>rosids</taxon>
        <taxon>fabids</taxon>
        <taxon>Fabales</taxon>
        <taxon>Fabaceae</taxon>
        <taxon>Papilionoideae</taxon>
        <taxon>50 kb inversion clade</taxon>
        <taxon>NPAAA clade</taxon>
        <taxon>Hologalegina</taxon>
        <taxon>IRL clade</taxon>
        <taxon>Trifolieae</taxon>
        <taxon>Trifolium</taxon>
    </lineage>
</organism>
<dbReference type="Proteomes" id="UP000236291">
    <property type="component" value="Unassembled WGS sequence"/>
</dbReference>
<accession>A0A2K3N6I9</accession>
<keyword evidence="1" id="KW-0479">Metal-binding</keyword>
<evidence type="ECO:0000313" key="3">
    <source>
        <dbReference type="EMBL" id="PNX98609.1"/>
    </source>
</evidence>
<evidence type="ECO:0000256" key="1">
    <source>
        <dbReference type="PROSITE-ProRule" id="PRU00047"/>
    </source>
</evidence>
<dbReference type="InterPro" id="IPR036875">
    <property type="entry name" value="Znf_CCHC_sf"/>
</dbReference>
<dbReference type="PROSITE" id="PS50158">
    <property type="entry name" value="ZF_CCHC"/>
    <property type="match status" value="1"/>
</dbReference>
<evidence type="ECO:0000259" key="2">
    <source>
        <dbReference type="PROSITE" id="PS50158"/>
    </source>
</evidence>
<keyword evidence="1" id="KW-0863">Zinc-finger</keyword>
<dbReference type="PANTHER" id="PTHR47592">
    <property type="entry name" value="PBF68 PROTEIN"/>
    <property type="match status" value="1"/>
</dbReference>
<sequence>MVVKISPQHKIEASLLEVADLEEAEVEEETHEEEERGANGGRWLEGASNKRCKICKSNTHEEKDCWNKGKRQCHNCKRFGHIQEDCRFGNQQHASFAGENDEGKLFSACQKAFQEDKNVWYLDSGCSNHMTGKKEAFINIDSSFGLKVKLGNGEHVEVKGIGNIGVTSKQGSKIIHDTLYYVPELDENLLSIGQLLESRVQNFL</sequence>
<reference evidence="3 4" key="2">
    <citation type="journal article" date="2017" name="Front. Plant Sci.">
        <title>Gene Classification and Mining of Molecular Markers Useful in Red Clover (Trifolium pratense) Breeding.</title>
        <authorList>
            <person name="Istvanek J."/>
            <person name="Dluhosova J."/>
            <person name="Dluhos P."/>
            <person name="Patkova L."/>
            <person name="Nedelnik J."/>
            <person name="Repkova J."/>
        </authorList>
    </citation>
    <scope>NUCLEOTIDE SEQUENCE [LARGE SCALE GENOMIC DNA]</scope>
    <source>
        <strain evidence="4">cv. Tatra</strain>
        <tissue evidence="3">Young leaves</tissue>
    </source>
</reference>
<comment type="caution">
    <text evidence="3">The sequence shown here is derived from an EMBL/GenBank/DDBJ whole genome shotgun (WGS) entry which is preliminary data.</text>
</comment>
<keyword evidence="1" id="KW-0862">Zinc</keyword>
<gene>
    <name evidence="3" type="ORF">L195_g021859</name>
</gene>
<protein>
    <submittedName>
        <fullName evidence="3">T-complex protein 1 subunit delta</fullName>
    </submittedName>
</protein>
<dbReference type="SMART" id="SM00343">
    <property type="entry name" value="ZnF_C2HC"/>
    <property type="match status" value="2"/>
</dbReference>
<reference evidence="3 4" key="1">
    <citation type="journal article" date="2014" name="Am. J. Bot.">
        <title>Genome assembly and annotation for red clover (Trifolium pratense; Fabaceae).</title>
        <authorList>
            <person name="Istvanek J."/>
            <person name="Jaros M."/>
            <person name="Krenek A."/>
            <person name="Repkova J."/>
        </authorList>
    </citation>
    <scope>NUCLEOTIDE SEQUENCE [LARGE SCALE GENOMIC DNA]</scope>
    <source>
        <strain evidence="4">cv. Tatra</strain>
        <tissue evidence="3">Young leaves</tissue>
    </source>
</reference>